<dbReference type="InterPro" id="IPR036390">
    <property type="entry name" value="WH_DNA-bd_sf"/>
</dbReference>
<evidence type="ECO:0000256" key="1">
    <source>
        <dbReference type="ARBA" id="ARBA00009437"/>
    </source>
</evidence>
<dbReference type="Proteomes" id="UP000048984">
    <property type="component" value="Unassembled WGS sequence"/>
</dbReference>
<accession>A0A0P6VS41</accession>
<reference evidence="6 7" key="2">
    <citation type="submission" date="2015-10" db="EMBL/GenBank/DDBJ databases">
        <title>Draft Genome Sequence of Prosthecomicrobium hirschii ATCC 27832.</title>
        <authorList>
            <person name="Daniel J."/>
            <person name="Givan S.A."/>
            <person name="Brun Y.V."/>
            <person name="Brown P.J."/>
        </authorList>
    </citation>
    <scope>NUCLEOTIDE SEQUENCE [LARGE SCALE GENOMIC DNA]</scope>
    <source>
        <strain evidence="6 7">16</strain>
    </source>
</reference>
<evidence type="ECO:0000256" key="4">
    <source>
        <dbReference type="ARBA" id="ARBA00023163"/>
    </source>
</evidence>
<keyword evidence="3" id="KW-0238">DNA-binding</keyword>
<dbReference type="InterPro" id="IPR000847">
    <property type="entry name" value="LysR_HTH_N"/>
</dbReference>
<protein>
    <submittedName>
        <fullName evidence="6">LysR family transcriptional regulator</fullName>
    </submittedName>
</protein>
<dbReference type="Pfam" id="PF00126">
    <property type="entry name" value="HTH_1"/>
    <property type="match status" value="1"/>
</dbReference>
<gene>
    <name evidence="6" type="ORF">ABB55_15555</name>
</gene>
<evidence type="ECO:0000259" key="5">
    <source>
        <dbReference type="PROSITE" id="PS50931"/>
    </source>
</evidence>
<dbReference type="AlphaFoldDB" id="A0A0P6VS41"/>
<dbReference type="SUPFAM" id="SSF53850">
    <property type="entry name" value="Periplasmic binding protein-like II"/>
    <property type="match status" value="1"/>
</dbReference>
<dbReference type="STRING" id="665126.ABB55_15555"/>
<dbReference type="RefSeq" id="WP_054359623.1">
    <property type="nucleotide sequence ID" value="NZ_JAPCYQ010000001.1"/>
</dbReference>
<dbReference type="GO" id="GO:0003700">
    <property type="term" value="F:DNA-binding transcription factor activity"/>
    <property type="evidence" value="ECO:0007669"/>
    <property type="project" value="InterPro"/>
</dbReference>
<dbReference type="InterPro" id="IPR005119">
    <property type="entry name" value="LysR_subst-bd"/>
</dbReference>
<dbReference type="PROSITE" id="PS50931">
    <property type="entry name" value="HTH_LYSR"/>
    <property type="match status" value="1"/>
</dbReference>
<keyword evidence="2" id="KW-0805">Transcription regulation</keyword>
<dbReference type="Gene3D" id="1.10.10.10">
    <property type="entry name" value="Winged helix-like DNA-binding domain superfamily/Winged helix DNA-binding domain"/>
    <property type="match status" value="1"/>
</dbReference>
<reference evidence="6 7" key="1">
    <citation type="submission" date="2015-09" db="EMBL/GenBank/DDBJ databases">
        <authorList>
            <person name="Jackson K.R."/>
            <person name="Lunt B.L."/>
            <person name="Fisher J.N.B."/>
            <person name="Gardner A.V."/>
            <person name="Bailey M.E."/>
            <person name="Deus L.M."/>
            <person name="Earl A.S."/>
            <person name="Gibby P.D."/>
            <person name="Hartmann K.A."/>
            <person name="Liu J.E."/>
            <person name="Manci A.M."/>
            <person name="Nielsen D.A."/>
            <person name="Solomon M.B."/>
            <person name="Breakwell D.P."/>
            <person name="Burnett S.H."/>
            <person name="Grose J.H."/>
        </authorList>
    </citation>
    <scope>NUCLEOTIDE SEQUENCE [LARGE SCALE GENOMIC DNA]</scope>
    <source>
        <strain evidence="6 7">16</strain>
    </source>
</reference>
<comment type="similarity">
    <text evidence="1">Belongs to the LysR transcriptional regulatory family.</text>
</comment>
<feature type="domain" description="HTH lysR-type" evidence="5">
    <location>
        <begin position="6"/>
        <end position="63"/>
    </location>
</feature>
<dbReference type="InterPro" id="IPR058163">
    <property type="entry name" value="LysR-type_TF_proteobact-type"/>
</dbReference>
<proteinExistence type="inferred from homology"/>
<dbReference type="EMBL" id="LJYW01000001">
    <property type="protein sequence ID" value="KPL53458.1"/>
    <property type="molecule type" value="Genomic_DNA"/>
</dbReference>
<dbReference type="GO" id="GO:0006351">
    <property type="term" value="P:DNA-templated transcription"/>
    <property type="evidence" value="ECO:0007669"/>
    <property type="project" value="TreeGrafter"/>
</dbReference>
<organism evidence="6 7">
    <name type="scientific">Prosthecodimorpha hirschii</name>
    <dbReference type="NCBI Taxonomy" id="665126"/>
    <lineage>
        <taxon>Bacteria</taxon>
        <taxon>Pseudomonadati</taxon>
        <taxon>Pseudomonadota</taxon>
        <taxon>Alphaproteobacteria</taxon>
        <taxon>Hyphomicrobiales</taxon>
        <taxon>Ancalomicrobiaceae</taxon>
        <taxon>Prosthecodimorpha</taxon>
    </lineage>
</organism>
<keyword evidence="4" id="KW-0804">Transcription</keyword>
<dbReference type="PRINTS" id="PR00039">
    <property type="entry name" value="HTHLYSR"/>
</dbReference>
<dbReference type="Gene3D" id="3.40.190.10">
    <property type="entry name" value="Periplasmic binding protein-like II"/>
    <property type="match status" value="2"/>
</dbReference>
<sequence length="299" mass="31348">MADCPLDLGWMRVFEAVGRLGSLTAAAGELGLTQPAVSYVVRALEAQVGTALIVRQHRGSSLTPAGAAMYRAVGVAIAQLQGAAREIRNLQSQSVVRLFTDYGFASLWLMPRVAAFRKAWPEADVHIVASASLDPGQADAVDLSILFGARADFGPAAVQLFEEEVVPVCSPAFALRHGLSAAGEGIAGLPLLHLDSTPRPRWFIWRDWLAAMAIERRPGPADLSLSTYGLVVQAAMADQGIALGWTCLIGDALAAGSLVAVGPPIVRPQSGYWMVPAASLSAPAAALAAWMVREAGTVS</sequence>
<evidence type="ECO:0000313" key="7">
    <source>
        <dbReference type="Proteomes" id="UP000048984"/>
    </source>
</evidence>
<dbReference type="Pfam" id="PF03466">
    <property type="entry name" value="LysR_substrate"/>
    <property type="match status" value="1"/>
</dbReference>
<evidence type="ECO:0000313" key="6">
    <source>
        <dbReference type="EMBL" id="KPL53458.1"/>
    </source>
</evidence>
<name>A0A0P6VS41_9HYPH</name>
<comment type="caution">
    <text evidence="6">The sequence shown here is derived from an EMBL/GenBank/DDBJ whole genome shotgun (WGS) entry which is preliminary data.</text>
</comment>
<dbReference type="SUPFAM" id="SSF46785">
    <property type="entry name" value="Winged helix' DNA-binding domain"/>
    <property type="match status" value="1"/>
</dbReference>
<dbReference type="GO" id="GO:0043565">
    <property type="term" value="F:sequence-specific DNA binding"/>
    <property type="evidence" value="ECO:0007669"/>
    <property type="project" value="TreeGrafter"/>
</dbReference>
<dbReference type="PANTHER" id="PTHR30537:SF26">
    <property type="entry name" value="GLYCINE CLEAVAGE SYSTEM TRANSCRIPTIONAL ACTIVATOR"/>
    <property type="match status" value="1"/>
</dbReference>
<evidence type="ECO:0000256" key="3">
    <source>
        <dbReference type="ARBA" id="ARBA00023125"/>
    </source>
</evidence>
<dbReference type="PANTHER" id="PTHR30537">
    <property type="entry name" value="HTH-TYPE TRANSCRIPTIONAL REGULATOR"/>
    <property type="match status" value="1"/>
</dbReference>
<evidence type="ECO:0000256" key="2">
    <source>
        <dbReference type="ARBA" id="ARBA00023015"/>
    </source>
</evidence>
<keyword evidence="7" id="KW-1185">Reference proteome</keyword>
<dbReference type="InterPro" id="IPR036388">
    <property type="entry name" value="WH-like_DNA-bd_sf"/>
</dbReference>